<gene>
    <name evidence="3" type="ORF">PECUL_23A037690</name>
</gene>
<keyword evidence="2" id="KW-0732">Signal</keyword>
<organism evidence="3 4">
    <name type="scientific">Pelobates cultripes</name>
    <name type="common">Western spadefoot toad</name>
    <dbReference type="NCBI Taxonomy" id="61616"/>
    <lineage>
        <taxon>Eukaryota</taxon>
        <taxon>Metazoa</taxon>
        <taxon>Chordata</taxon>
        <taxon>Craniata</taxon>
        <taxon>Vertebrata</taxon>
        <taxon>Euteleostomi</taxon>
        <taxon>Amphibia</taxon>
        <taxon>Batrachia</taxon>
        <taxon>Anura</taxon>
        <taxon>Pelobatoidea</taxon>
        <taxon>Pelobatidae</taxon>
        <taxon>Pelobates</taxon>
    </lineage>
</organism>
<feature type="compositionally biased region" description="Polar residues" evidence="1">
    <location>
        <begin position="238"/>
        <end position="249"/>
    </location>
</feature>
<dbReference type="Proteomes" id="UP001295444">
    <property type="component" value="Chromosome 01"/>
</dbReference>
<name>A0AAD1VPK6_PELCU</name>
<feature type="compositionally biased region" description="Polar residues" evidence="1">
    <location>
        <begin position="279"/>
        <end position="291"/>
    </location>
</feature>
<protein>
    <submittedName>
        <fullName evidence="3">Uncharacterized protein</fullName>
    </submittedName>
</protein>
<feature type="signal peptide" evidence="2">
    <location>
        <begin position="1"/>
        <end position="26"/>
    </location>
</feature>
<dbReference type="EMBL" id="OW240912">
    <property type="protein sequence ID" value="CAH2222646.1"/>
    <property type="molecule type" value="Genomic_DNA"/>
</dbReference>
<accession>A0AAD1VPK6</accession>
<sequence>MMGAGAIDLGGIVLSNVCVICRVCQAVEGVATCSDIGYERRRAVVLPPTWGQGEYRSPISCRLVRSQSLSYGLCPHISRLHPIPPAPKFHQYLLYEGARWSPHLGIAPGVHLCSHSSGANMPDVNVTQEVCTRKLVPLACSVKKETVGPGANFTERVDSLSQKESENSAIGEPHQPLNVSEELPQVTEDMCTETSEFSMPGKDHFFYSARERAFEKGLTEFSRFGVLDNARKKHRQQARSLEQNASSSEKCQKESSVIDIQELSSILCDQKSPSKHHNTPGSKTVSFRISTPVSPGVSSRIKSSELPVKTLDISSGGSHEESAEFTTAMAPRSILISPGEGILECSDPMGKTFTKYVSTAAITLSRSHEKALHADQQLTAKQTLDETDNQTRSMVLISQLEDSGQTEAAVPARRSGAPVRLRGVQEFQGACVAFGKFLCACAAFGSLTGACTAFVGSRTHARRSVVSERSRGFV</sequence>
<evidence type="ECO:0000313" key="3">
    <source>
        <dbReference type="EMBL" id="CAH2222646.1"/>
    </source>
</evidence>
<proteinExistence type="predicted"/>
<evidence type="ECO:0000313" key="4">
    <source>
        <dbReference type="Proteomes" id="UP001295444"/>
    </source>
</evidence>
<keyword evidence="4" id="KW-1185">Reference proteome</keyword>
<feature type="region of interest" description="Disordered" evidence="1">
    <location>
        <begin position="270"/>
        <end position="291"/>
    </location>
</feature>
<evidence type="ECO:0000256" key="1">
    <source>
        <dbReference type="SAM" id="MobiDB-lite"/>
    </source>
</evidence>
<dbReference type="AlphaFoldDB" id="A0AAD1VPK6"/>
<evidence type="ECO:0000256" key="2">
    <source>
        <dbReference type="SAM" id="SignalP"/>
    </source>
</evidence>
<reference evidence="3" key="1">
    <citation type="submission" date="2022-03" db="EMBL/GenBank/DDBJ databases">
        <authorList>
            <person name="Alioto T."/>
            <person name="Alioto T."/>
            <person name="Gomez Garrido J."/>
        </authorList>
    </citation>
    <scope>NUCLEOTIDE SEQUENCE</scope>
</reference>
<feature type="region of interest" description="Disordered" evidence="1">
    <location>
        <begin position="235"/>
        <end position="254"/>
    </location>
</feature>
<feature type="chain" id="PRO_5042093055" evidence="2">
    <location>
        <begin position="27"/>
        <end position="474"/>
    </location>
</feature>